<dbReference type="EMBL" id="LR215729">
    <property type="protein sequence ID" value="CAE6892465.1"/>
    <property type="molecule type" value="Genomic_DNA"/>
</dbReference>
<keyword evidence="1" id="KW-0472">Membrane</keyword>
<evidence type="ECO:0000313" key="3">
    <source>
        <dbReference type="Proteomes" id="UP000325451"/>
    </source>
</evidence>
<name>A0A8S2B8R1_9PSED</name>
<dbReference type="Proteomes" id="UP000325451">
    <property type="component" value="Chromosome"/>
</dbReference>
<organism evidence="2 3">
    <name type="scientific">Pseudomonas marincola</name>
    <dbReference type="NCBI Taxonomy" id="437900"/>
    <lineage>
        <taxon>Bacteria</taxon>
        <taxon>Pseudomonadati</taxon>
        <taxon>Pseudomonadota</taxon>
        <taxon>Gammaproteobacteria</taxon>
        <taxon>Pseudomonadales</taxon>
        <taxon>Pseudomonadaceae</taxon>
        <taxon>Pseudomonas</taxon>
    </lineage>
</organism>
<accession>A0A8S2B8R1</accession>
<protein>
    <submittedName>
        <fullName evidence="2">Uncharacterized protein</fullName>
    </submittedName>
</protein>
<evidence type="ECO:0000313" key="2">
    <source>
        <dbReference type="EMBL" id="CAE6892465.1"/>
    </source>
</evidence>
<dbReference type="AlphaFoldDB" id="A0A8S2B8R1"/>
<reference evidence="2" key="1">
    <citation type="submission" date="2021-02" db="EMBL/GenBank/DDBJ databases">
        <authorList>
            <consortium name="Genoscope - CEA"/>
            <person name="William W."/>
        </authorList>
    </citation>
    <scope>NUCLEOTIDE SEQUENCE</scope>
    <source>
        <strain evidence="2">YSy11</strain>
    </source>
</reference>
<dbReference type="KEGG" id="pmao:PMYSY11_0737"/>
<proteinExistence type="predicted"/>
<keyword evidence="1" id="KW-1133">Transmembrane helix</keyword>
<evidence type="ECO:0000256" key="1">
    <source>
        <dbReference type="SAM" id="Phobius"/>
    </source>
</evidence>
<keyword evidence="1" id="KW-0812">Transmembrane</keyword>
<gene>
    <name evidence="2" type="ORF">PMYSY11_0737</name>
</gene>
<keyword evidence="3" id="KW-1185">Reference proteome</keyword>
<sequence length="60" mass="6266">MPSTGFWGGFGLAAAVTRFGIFGFGFIDVAALHLGYLSAPGAFEFLPVFAVNRVGVQANQ</sequence>
<feature type="transmembrane region" description="Helical" evidence="1">
    <location>
        <begin position="6"/>
        <end position="27"/>
    </location>
</feature>